<feature type="transmembrane region" description="Helical" evidence="15">
    <location>
        <begin position="507"/>
        <end position="524"/>
    </location>
</feature>
<dbReference type="SMART" id="SM00028">
    <property type="entry name" value="TPR"/>
    <property type="match status" value="2"/>
</dbReference>
<evidence type="ECO:0000256" key="7">
    <source>
        <dbReference type="ARBA" id="ARBA00022692"/>
    </source>
</evidence>
<feature type="repeat" description="TPR" evidence="13">
    <location>
        <begin position="640"/>
        <end position="673"/>
    </location>
</feature>
<feature type="compositionally biased region" description="Basic and acidic residues" evidence="14">
    <location>
        <begin position="1"/>
        <end position="10"/>
    </location>
</feature>
<dbReference type="PANTHER" id="PTHR44227:SF3">
    <property type="entry name" value="PROTEIN O-MANNOSYL-TRANSFERASE TMTC4"/>
    <property type="match status" value="1"/>
</dbReference>
<feature type="transmembrane region" description="Helical" evidence="15">
    <location>
        <begin position="357"/>
        <end position="380"/>
    </location>
</feature>
<dbReference type="SUPFAM" id="SSF48452">
    <property type="entry name" value="TPR-like"/>
    <property type="match status" value="1"/>
</dbReference>
<dbReference type="AlphaFoldDB" id="A0A812WRC5"/>
<evidence type="ECO:0000256" key="2">
    <source>
        <dbReference type="ARBA" id="ARBA00004240"/>
    </source>
</evidence>
<evidence type="ECO:0000256" key="12">
    <source>
        <dbReference type="ARBA" id="ARBA00023136"/>
    </source>
</evidence>
<dbReference type="Proteomes" id="UP000649617">
    <property type="component" value="Unassembled WGS sequence"/>
</dbReference>
<organism evidence="17 18">
    <name type="scientific">Symbiodinium pilosum</name>
    <name type="common">Dinoflagellate</name>
    <dbReference type="NCBI Taxonomy" id="2952"/>
    <lineage>
        <taxon>Eukaryota</taxon>
        <taxon>Sar</taxon>
        <taxon>Alveolata</taxon>
        <taxon>Dinophyceae</taxon>
        <taxon>Suessiales</taxon>
        <taxon>Symbiodiniaceae</taxon>
        <taxon>Symbiodinium</taxon>
    </lineage>
</organism>
<comment type="caution">
    <text evidence="17">The sequence shown here is derived from an EMBL/GenBank/DDBJ whole genome shotgun (WGS) entry which is preliminary data.</text>
</comment>
<comment type="subcellular location">
    <subcellularLocation>
        <location evidence="2">Endoplasmic reticulum</location>
    </subcellularLocation>
    <subcellularLocation>
        <location evidence="1">Membrane</location>
        <topology evidence="1">Multi-pass membrane protein</topology>
    </subcellularLocation>
</comment>
<evidence type="ECO:0000256" key="4">
    <source>
        <dbReference type="ARBA" id="ARBA00007882"/>
    </source>
</evidence>
<evidence type="ECO:0000259" key="16">
    <source>
        <dbReference type="Pfam" id="PF08409"/>
    </source>
</evidence>
<accession>A0A812WRC5</accession>
<dbReference type="InterPro" id="IPR019734">
    <property type="entry name" value="TPR_rpt"/>
</dbReference>
<feature type="transmembrane region" description="Helical" evidence="15">
    <location>
        <begin position="221"/>
        <end position="238"/>
    </location>
</feature>
<dbReference type="EC" id="2.4.1.109" evidence="5"/>
<dbReference type="PROSITE" id="PS50005">
    <property type="entry name" value="TPR"/>
    <property type="match status" value="1"/>
</dbReference>
<evidence type="ECO:0000256" key="15">
    <source>
        <dbReference type="SAM" id="Phobius"/>
    </source>
</evidence>
<keyword evidence="12 15" id="KW-0472">Membrane</keyword>
<dbReference type="InterPro" id="IPR052346">
    <property type="entry name" value="O-mannosyl-transferase_TMTC"/>
</dbReference>
<keyword evidence="11 15" id="KW-1133">Transmembrane helix</keyword>
<keyword evidence="10" id="KW-0256">Endoplasmic reticulum</keyword>
<feature type="region of interest" description="Disordered" evidence="14">
    <location>
        <begin position="1"/>
        <end position="21"/>
    </location>
</feature>
<dbReference type="GO" id="GO:0016020">
    <property type="term" value="C:membrane"/>
    <property type="evidence" value="ECO:0007669"/>
    <property type="project" value="UniProtKB-SubCell"/>
</dbReference>
<keyword evidence="6" id="KW-0808">Transferase</keyword>
<dbReference type="InterPro" id="IPR011990">
    <property type="entry name" value="TPR-like_helical_dom_sf"/>
</dbReference>
<comment type="similarity">
    <text evidence="4">Belongs to the TMTC family.</text>
</comment>
<dbReference type="PANTHER" id="PTHR44227">
    <property type="match status" value="1"/>
</dbReference>
<keyword evidence="7 15" id="KW-0812">Transmembrane</keyword>
<dbReference type="Gene3D" id="1.25.40.10">
    <property type="entry name" value="Tetratricopeptide repeat domain"/>
    <property type="match status" value="1"/>
</dbReference>
<dbReference type="GO" id="GO:0005783">
    <property type="term" value="C:endoplasmic reticulum"/>
    <property type="evidence" value="ECO:0007669"/>
    <property type="project" value="UniProtKB-SubCell"/>
</dbReference>
<evidence type="ECO:0000256" key="3">
    <source>
        <dbReference type="ARBA" id="ARBA00004922"/>
    </source>
</evidence>
<name>A0A812WRC5_SYMPI</name>
<evidence type="ECO:0000256" key="5">
    <source>
        <dbReference type="ARBA" id="ARBA00012839"/>
    </source>
</evidence>
<feature type="transmembrane region" description="Helical" evidence="15">
    <location>
        <begin position="108"/>
        <end position="129"/>
    </location>
</feature>
<dbReference type="Pfam" id="PF13181">
    <property type="entry name" value="TPR_8"/>
    <property type="match status" value="1"/>
</dbReference>
<dbReference type="OrthoDB" id="19588at2759"/>
<feature type="transmembrane region" description="Helical" evidence="15">
    <location>
        <begin position="400"/>
        <end position="420"/>
    </location>
</feature>
<evidence type="ECO:0000256" key="1">
    <source>
        <dbReference type="ARBA" id="ARBA00004141"/>
    </source>
</evidence>
<dbReference type="UniPathway" id="UPA00378"/>
<feature type="transmembrane region" description="Helical" evidence="15">
    <location>
        <begin position="318"/>
        <end position="336"/>
    </location>
</feature>
<evidence type="ECO:0000256" key="11">
    <source>
        <dbReference type="ARBA" id="ARBA00022989"/>
    </source>
</evidence>
<evidence type="ECO:0000313" key="18">
    <source>
        <dbReference type="Proteomes" id="UP000649617"/>
    </source>
</evidence>
<evidence type="ECO:0000256" key="13">
    <source>
        <dbReference type="PROSITE-ProRule" id="PRU00339"/>
    </source>
</evidence>
<dbReference type="EMBL" id="CAJNIZ010044171">
    <property type="protein sequence ID" value="CAE7680722.1"/>
    <property type="molecule type" value="Genomic_DNA"/>
</dbReference>
<feature type="domain" description="DUF1736" evidence="16">
    <location>
        <begin position="340"/>
        <end position="411"/>
    </location>
</feature>
<sequence length="741" mass="82763">MFEGRYEQEQRQMAAYQATSGERRSKVEELHTLVCEHLRGANVPSYLVESVQNSLRKASQNPKFDSRLLQEFFLLSPRPRNEYAEPSARTAQADTTVASGSCPTRRNWWLATLGAFFLCMVFGPCVTYSEWYIDELFAAVRNADARGETSFRELLKHDFWGNSLQGGWTHKSYRPLVVLSYAAQYWLNSWDFRPQPLRAFNVAIHACNSALLVFLLRRLNVAAFPAFLAAGFFAVHPVHAENVIYLVGRADAMATFCWLVACLCWQPPQRQRRLVSHAFRIFLVSALAVLGGFCKESGFCVLLHLAVMELLGPRPLSGAVPLVSVFGLIFLGRNWITSGTSAGFSFVDTPVQYRNDPLLRLATYLYFHAKYAQLMVFPWTLSWDYSYDALPDLAASWQDVRVLSILAAYLGISALAAWAFAMRKRLVLIGLSNIIIPFVPASNLFFVVGVTVGERLLYPCNVGLAILIGTFGTRSTSREALKRMTTPTGKSPKDTSFDSSASFHGPAIFKALLLGMLAVFTWLARVRTCQWASRELLFAADAQSYPRSTKALHHFEAAEQIYDGSGLTQYCIGQILLETGRAREAEAKFEKILSGHALGFGSHNIFSLYVDYGFSLVLQQRFQEAVDPINEGLRRNEDVPHGLNALGYSYLNLGKIQEAVAAFELGLKYDSGNAYLENNLGVANIYAGQLNEGAVRISKAAQLESGVPAFAHNVLLLRDMADTGRWPTKRFALELYYNRGM</sequence>
<evidence type="ECO:0000256" key="6">
    <source>
        <dbReference type="ARBA" id="ARBA00022679"/>
    </source>
</evidence>
<dbReference type="Pfam" id="PF08409">
    <property type="entry name" value="TMTC_DUF1736"/>
    <property type="match status" value="1"/>
</dbReference>
<proteinExistence type="inferred from homology"/>
<evidence type="ECO:0000256" key="10">
    <source>
        <dbReference type="ARBA" id="ARBA00022824"/>
    </source>
</evidence>
<gene>
    <name evidence="17" type="primary">Tmtc4</name>
    <name evidence="17" type="ORF">SPIL2461_LOCUS18950</name>
</gene>
<evidence type="ECO:0000256" key="9">
    <source>
        <dbReference type="ARBA" id="ARBA00022803"/>
    </source>
</evidence>
<keyword evidence="18" id="KW-1185">Reference proteome</keyword>
<protein>
    <recommendedName>
        <fullName evidence="5">dolichyl-phosphate-mannose--protein mannosyltransferase</fullName>
        <ecNumber evidence="5">2.4.1.109</ecNumber>
    </recommendedName>
</protein>
<keyword evidence="8" id="KW-0677">Repeat</keyword>
<dbReference type="GO" id="GO:0004169">
    <property type="term" value="F:dolichyl-phosphate-mannose-protein mannosyltransferase activity"/>
    <property type="evidence" value="ECO:0007669"/>
    <property type="project" value="UniProtKB-EC"/>
</dbReference>
<dbReference type="GO" id="GO:0030968">
    <property type="term" value="P:endoplasmic reticulum unfolded protein response"/>
    <property type="evidence" value="ECO:0007669"/>
    <property type="project" value="TreeGrafter"/>
</dbReference>
<evidence type="ECO:0000256" key="14">
    <source>
        <dbReference type="SAM" id="MobiDB-lite"/>
    </source>
</evidence>
<feature type="transmembrane region" description="Helical" evidence="15">
    <location>
        <begin position="197"/>
        <end position="216"/>
    </location>
</feature>
<keyword evidence="9 13" id="KW-0802">TPR repeat</keyword>
<reference evidence="17" key="1">
    <citation type="submission" date="2021-02" db="EMBL/GenBank/DDBJ databases">
        <authorList>
            <person name="Dougan E. K."/>
            <person name="Rhodes N."/>
            <person name="Thang M."/>
            <person name="Chan C."/>
        </authorList>
    </citation>
    <scope>NUCLEOTIDE SEQUENCE</scope>
</reference>
<feature type="transmembrane region" description="Helical" evidence="15">
    <location>
        <begin position="244"/>
        <end position="265"/>
    </location>
</feature>
<feature type="transmembrane region" description="Helical" evidence="15">
    <location>
        <begin position="427"/>
        <end position="450"/>
    </location>
</feature>
<evidence type="ECO:0000256" key="8">
    <source>
        <dbReference type="ARBA" id="ARBA00022737"/>
    </source>
</evidence>
<evidence type="ECO:0000313" key="17">
    <source>
        <dbReference type="EMBL" id="CAE7680722.1"/>
    </source>
</evidence>
<feature type="transmembrane region" description="Helical" evidence="15">
    <location>
        <begin position="277"/>
        <end position="306"/>
    </location>
</feature>
<comment type="pathway">
    <text evidence="3">Protein modification; protein glycosylation.</text>
</comment>
<dbReference type="InterPro" id="IPR013618">
    <property type="entry name" value="TMTC_DUF1736"/>
</dbReference>